<keyword evidence="1" id="KW-0004">4Fe-4S</keyword>
<sequence length="527" mass="59045">MNAPLQTDIAIFGGTPGGIAAAIAAARLGRDVLLIEPQTHIGGMSTSGLGKSDVERRDLIGGLFQEFTERIQEYYHNQYGTDSENASLCQNGYYFEPSVAELIFHEMLAAEPQITLLTNHRLHSATTSDNRLTEITVSENEMEERKSIQAQTFIDATYEGDLLAAAGAAFRLGREARDEFHEPHAGEIYFDFQQQTFLPNSTGRGDDRLPAYTYRLCLTTNPTNAAPLTEPPADYDRAHYLGYFDDLAAGRLAGPTSFKPGRGYEPAHFNTLVRALSVTPLPNQKTDVNINPRPLGFPFPEENRDYVTGDATTRDAICKRIRNLTLGLLWFLQHDEQIPTDQRELAQRYHLPKDEFADNNHFPYQLYIREARRLVGEFTLTERHITHQPEQGVDARETETFPDTIAIGEFPIDSFPCRKRQPGDTIVLEGYLGMLDHITRPYEIPYRIMIPQTIDGLIVPVAASTTHVAFSSIRMEPTWMALGQAAGVAAHQAMQHQCPLRNVPIQELQTQLAQDGQILKHQPAISQ</sequence>
<organism evidence="6 7">
    <name type="scientific">Gimesia alba</name>
    <dbReference type="NCBI Taxonomy" id="2527973"/>
    <lineage>
        <taxon>Bacteria</taxon>
        <taxon>Pseudomonadati</taxon>
        <taxon>Planctomycetota</taxon>
        <taxon>Planctomycetia</taxon>
        <taxon>Planctomycetales</taxon>
        <taxon>Planctomycetaceae</taxon>
        <taxon>Gimesia</taxon>
    </lineage>
</organism>
<dbReference type="Pfam" id="PF12831">
    <property type="entry name" value="FAD_oxidored"/>
    <property type="match status" value="1"/>
</dbReference>
<evidence type="ECO:0000256" key="2">
    <source>
        <dbReference type="ARBA" id="ARBA00022723"/>
    </source>
</evidence>
<dbReference type="Gene3D" id="3.50.50.60">
    <property type="entry name" value="FAD/NAD(P)-binding domain"/>
    <property type="match status" value="1"/>
</dbReference>
<evidence type="ECO:0000256" key="5">
    <source>
        <dbReference type="ARBA" id="ARBA00023014"/>
    </source>
</evidence>
<dbReference type="KEGG" id="gaz:Pan241w_28580"/>
<dbReference type="Proteomes" id="UP000317171">
    <property type="component" value="Chromosome"/>
</dbReference>
<dbReference type="RefSeq" id="WP_145216551.1">
    <property type="nucleotide sequence ID" value="NZ_CP036269.1"/>
</dbReference>
<keyword evidence="4" id="KW-0408">Iron</keyword>
<dbReference type="OrthoDB" id="287984at2"/>
<evidence type="ECO:0000256" key="3">
    <source>
        <dbReference type="ARBA" id="ARBA00023002"/>
    </source>
</evidence>
<name>A0A517RFW6_9PLAN</name>
<dbReference type="AlphaFoldDB" id="A0A517RFW6"/>
<dbReference type="SUPFAM" id="SSF51905">
    <property type="entry name" value="FAD/NAD(P)-binding domain"/>
    <property type="match status" value="1"/>
</dbReference>
<proteinExistence type="predicted"/>
<keyword evidence="7" id="KW-1185">Reference proteome</keyword>
<accession>A0A517RFW6</accession>
<protein>
    <submittedName>
        <fullName evidence="6">FAD dependent oxidoreductase</fullName>
    </submittedName>
</protein>
<evidence type="ECO:0000313" key="6">
    <source>
        <dbReference type="EMBL" id="QDT42769.1"/>
    </source>
</evidence>
<evidence type="ECO:0000256" key="4">
    <source>
        <dbReference type="ARBA" id="ARBA00023004"/>
    </source>
</evidence>
<evidence type="ECO:0000256" key="1">
    <source>
        <dbReference type="ARBA" id="ARBA00022485"/>
    </source>
</evidence>
<dbReference type="GO" id="GO:0016491">
    <property type="term" value="F:oxidoreductase activity"/>
    <property type="evidence" value="ECO:0007669"/>
    <property type="project" value="UniProtKB-KW"/>
</dbReference>
<keyword evidence="2" id="KW-0479">Metal-binding</keyword>
<keyword evidence="3" id="KW-0560">Oxidoreductase</keyword>
<dbReference type="EMBL" id="CP036269">
    <property type="protein sequence ID" value="QDT42769.1"/>
    <property type="molecule type" value="Genomic_DNA"/>
</dbReference>
<dbReference type="GO" id="GO:0051539">
    <property type="term" value="F:4 iron, 4 sulfur cluster binding"/>
    <property type="evidence" value="ECO:0007669"/>
    <property type="project" value="UniProtKB-KW"/>
</dbReference>
<dbReference type="PRINTS" id="PR00411">
    <property type="entry name" value="PNDRDTASEI"/>
</dbReference>
<dbReference type="GO" id="GO:0046872">
    <property type="term" value="F:metal ion binding"/>
    <property type="evidence" value="ECO:0007669"/>
    <property type="project" value="UniProtKB-KW"/>
</dbReference>
<dbReference type="InterPro" id="IPR039650">
    <property type="entry name" value="HdrA-like"/>
</dbReference>
<evidence type="ECO:0000313" key="7">
    <source>
        <dbReference type="Proteomes" id="UP000317171"/>
    </source>
</evidence>
<reference evidence="6 7" key="1">
    <citation type="submission" date="2019-02" db="EMBL/GenBank/DDBJ databases">
        <title>Deep-cultivation of Planctomycetes and their phenomic and genomic characterization uncovers novel biology.</title>
        <authorList>
            <person name="Wiegand S."/>
            <person name="Jogler M."/>
            <person name="Boedeker C."/>
            <person name="Pinto D."/>
            <person name="Vollmers J."/>
            <person name="Rivas-Marin E."/>
            <person name="Kohn T."/>
            <person name="Peeters S.H."/>
            <person name="Heuer A."/>
            <person name="Rast P."/>
            <person name="Oberbeckmann S."/>
            <person name="Bunk B."/>
            <person name="Jeske O."/>
            <person name="Meyerdierks A."/>
            <person name="Storesund J.E."/>
            <person name="Kallscheuer N."/>
            <person name="Luecker S."/>
            <person name="Lage O.M."/>
            <person name="Pohl T."/>
            <person name="Merkel B.J."/>
            <person name="Hornburger P."/>
            <person name="Mueller R.-W."/>
            <person name="Bruemmer F."/>
            <person name="Labrenz M."/>
            <person name="Spormann A.M."/>
            <person name="Op den Camp H."/>
            <person name="Overmann J."/>
            <person name="Amann R."/>
            <person name="Jetten M.S.M."/>
            <person name="Mascher T."/>
            <person name="Medema M.H."/>
            <person name="Devos D.P."/>
            <person name="Kaster A.-K."/>
            <person name="Ovreas L."/>
            <person name="Rohde M."/>
            <person name="Galperin M.Y."/>
            <person name="Jogler C."/>
        </authorList>
    </citation>
    <scope>NUCLEOTIDE SEQUENCE [LARGE SCALE GENOMIC DNA]</scope>
    <source>
        <strain evidence="6 7">Pan241w</strain>
    </source>
</reference>
<gene>
    <name evidence="6" type="ORF">Pan241w_28580</name>
</gene>
<dbReference type="InterPro" id="IPR036188">
    <property type="entry name" value="FAD/NAD-bd_sf"/>
</dbReference>
<dbReference type="PANTHER" id="PTHR43498">
    <property type="entry name" value="FERREDOXIN:COB-COM HETERODISULFIDE REDUCTASE SUBUNIT A"/>
    <property type="match status" value="1"/>
</dbReference>
<keyword evidence="5" id="KW-0411">Iron-sulfur</keyword>
<dbReference type="PANTHER" id="PTHR43498:SF1">
    <property type="entry name" value="COB--COM HETERODISULFIDE REDUCTASE IRON-SULFUR SUBUNIT A"/>
    <property type="match status" value="1"/>
</dbReference>